<dbReference type="InterPro" id="IPR005532">
    <property type="entry name" value="SUMF_dom"/>
</dbReference>
<gene>
    <name evidence="6" type="ORF">A8V01_25445</name>
</gene>
<dbReference type="PANTHER" id="PTHR23150:SF36">
    <property type="entry name" value="HERCYNINE OXYGENASE"/>
    <property type="match status" value="1"/>
</dbReference>
<evidence type="ECO:0000259" key="5">
    <source>
        <dbReference type="Pfam" id="PF12867"/>
    </source>
</evidence>
<dbReference type="Gene3D" id="3.90.1580.10">
    <property type="entry name" value="paralog of FGE (formylglycine-generating enzyme)"/>
    <property type="match status" value="1"/>
</dbReference>
<evidence type="ECO:0000256" key="3">
    <source>
        <dbReference type="ARBA" id="ARBA00037882"/>
    </source>
</evidence>
<evidence type="ECO:0000313" key="6">
    <source>
        <dbReference type="EMBL" id="PNU02791.1"/>
    </source>
</evidence>
<dbReference type="SUPFAM" id="SSF109854">
    <property type="entry name" value="DinB/YfiT-like putative metalloenzymes"/>
    <property type="match status" value="1"/>
</dbReference>
<comment type="pathway">
    <text evidence="3">Amino-acid biosynthesis; ergothioneine biosynthesis.</text>
</comment>
<dbReference type="AlphaFoldDB" id="A0A2K2FVH6"/>
<accession>A0A2K2FVH6</accession>
<evidence type="ECO:0008006" key="8">
    <source>
        <dbReference type="Google" id="ProtNLM"/>
    </source>
</evidence>
<dbReference type="InterPro" id="IPR016187">
    <property type="entry name" value="CTDL_fold"/>
</dbReference>
<feature type="domain" description="Sulfatase-modifying factor enzyme-like" evidence="4">
    <location>
        <begin position="187"/>
        <end position="313"/>
    </location>
</feature>
<evidence type="ECO:0000313" key="7">
    <source>
        <dbReference type="Proteomes" id="UP000236327"/>
    </source>
</evidence>
<dbReference type="GO" id="GO:0052699">
    <property type="term" value="P:ergothioneine biosynthetic process"/>
    <property type="evidence" value="ECO:0007669"/>
    <property type="project" value="InterPro"/>
</dbReference>
<evidence type="ECO:0000256" key="1">
    <source>
        <dbReference type="ARBA" id="ARBA00023002"/>
    </source>
</evidence>
<reference evidence="6 7" key="1">
    <citation type="submission" date="2016-05" db="EMBL/GenBank/DDBJ databases">
        <title>Complete genome sequence of Novosphingobium guangzhouense SA925(T).</title>
        <authorList>
            <person name="Sha S."/>
        </authorList>
    </citation>
    <scope>NUCLEOTIDE SEQUENCE [LARGE SCALE GENOMIC DNA]</scope>
    <source>
        <strain evidence="6 7">SA925</strain>
    </source>
</reference>
<dbReference type="Pfam" id="PF03781">
    <property type="entry name" value="FGE-sulfatase"/>
    <property type="match status" value="1"/>
</dbReference>
<dbReference type="InterPro" id="IPR042095">
    <property type="entry name" value="SUMF_sf"/>
</dbReference>
<keyword evidence="7" id="KW-1185">Reference proteome</keyword>
<evidence type="ECO:0000256" key="2">
    <source>
        <dbReference type="ARBA" id="ARBA00023004"/>
    </source>
</evidence>
<dbReference type="InterPro" id="IPR017806">
    <property type="entry name" value="EgtB"/>
</dbReference>
<dbReference type="EMBL" id="LYMM01000064">
    <property type="protein sequence ID" value="PNU02791.1"/>
    <property type="molecule type" value="Genomic_DNA"/>
</dbReference>
<dbReference type="InterPro" id="IPR024775">
    <property type="entry name" value="DinB-like"/>
</dbReference>
<proteinExistence type="predicted"/>
<dbReference type="Proteomes" id="UP000236327">
    <property type="component" value="Unassembled WGS sequence"/>
</dbReference>
<keyword evidence="1" id="KW-0560">Oxidoreductase</keyword>
<comment type="caution">
    <text evidence="6">The sequence shown here is derived from an EMBL/GenBank/DDBJ whole genome shotgun (WGS) entry which is preliminary data.</text>
</comment>
<dbReference type="InterPro" id="IPR051043">
    <property type="entry name" value="Sulfatase_Mod_Factor_Kinase"/>
</dbReference>
<dbReference type="RefSeq" id="WP_103098387.1">
    <property type="nucleotide sequence ID" value="NZ_LYMM01000064.1"/>
</dbReference>
<dbReference type="NCBIfam" id="TIGR03440">
    <property type="entry name" value="egtB_TIGR03440"/>
    <property type="match status" value="1"/>
</dbReference>
<dbReference type="SUPFAM" id="SSF56436">
    <property type="entry name" value="C-type lectin-like"/>
    <property type="match status" value="1"/>
</dbReference>
<dbReference type="Pfam" id="PF12867">
    <property type="entry name" value="DinB_2"/>
    <property type="match status" value="1"/>
</dbReference>
<protein>
    <recommendedName>
        <fullName evidence="8">Sulfatase maturase</fullName>
    </recommendedName>
</protein>
<dbReference type="InterPro" id="IPR034660">
    <property type="entry name" value="DinB/YfiT-like"/>
</dbReference>
<dbReference type="OrthoDB" id="9768004at2"/>
<organism evidence="6 7">
    <name type="scientific">Novosphingobium guangzhouense</name>
    <dbReference type="NCBI Taxonomy" id="1850347"/>
    <lineage>
        <taxon>Bacteria</taxon>
        <taxon>Pseudomonadati</taxon>
        <taxon>Pseudomonadota</taxon>
        <taxon>Alphaproteobacteria</taxon>
        <taxon>Sphingomonadales</taxon>
        <taxon>Sphingomonadaceae</taxon>
        <taxon>Novosphingobium</taxon>
    </lineage>
</organism>
<feature type="domain" description="DinB-like" evidence="5">
    <location>
        <begin position="23"/>
        <end position="137"/>
    </location>
</feature>
<evidence type="ECO:0000259" key="4">
    <source>
        <dbReference type="Pfam" id="PF03781"/>
    </source>
</evidence>
<dbReference type="PANTHER" id="PTHR23150">
    <property type="entry name" value="SULFATASE MODIFYING FACTOR 1, 2"/>
    <property type="match status" value="1"/>
</dbReference>
<name>A0A2K2FVH6_9SPHN</name>
<sequence>MDATKECSPLVRHSPLLTDRFASIRALSRELAAPLSDADATIQSMPDASPAKWHLAHTTWFFETFVLRDHVSGYRLFDENWPFLFNSYYEAEGPRHARPQRGMLSRPSLDEVLAYRAHVDAHVERVLDRPELAALIELGLNHEQQHQELLLTDIKHAFSLNPLAPAYGAFPDSGILPAGAMEWEEHRGGRCRIGHDGSSFAFDNEGPAHDVLIQPFALARRLVTCGEWAAFIADGGYRNPALWLSDGWAWVNAQGITAPLYWREDGMFTLAGMQQLERSAPVAHVSFYEADAFATWAGHRLPTEFEWEVAARNHDPLGGMQLDNAVGVHPRGSTGLYGDCWQWTRSAYLPYPRFRPAAGAVGEYNGKFMSAQCVLKGASCATPRGHSRSTYRNFFPPEKRWQCTGVRLAKDL</sequence>
<keyword evidence="2" id="KW-0408">Iron</keyword>